<sequence length="765" mass="85848">MIESIRSASDAGVVAYRRNGKLYSCEPCRKGKLRCDHSSPVCGRCARRNKESQCVYHPAPLTRPRASPIGNQDRIVSAPRETQRTSPYPTRVQHRGLPASSSTTPEINDSAVNGQSSRTSTAAIDPFLPSPILPKPVAAEQRRQMSAASSYRSPTNSIGMRDNRTGFLGPTAYSAVFTENSGSLSILEPDDTEQPTNLPPTHPDLIKRGADVLALFQDMPRYRRFTQRWLDYSESSIVLQPIFQTWFDVMWTEFEDVWTNPQPEQLHALSEMVWRNTRRPVEMHGNMTPLEWARTGTGRNLRWEIIGIILSLVGLVAVNLSDWDSIFDDIRETVVDRVTFAERMRKASELVLCFCYECESLNDHYICFMYEGLMLIELLKGDSHYTAWQRNGELCDAMVAMGLHQGNRESPDTPFFLSQQRKKLFSQVYTHDKSISLFVGRPPRLSYRYCKLEMPLDLSGAQLMLQGPELQQAIANLDPNGWNTSGNPHRITWNRVWFLYSRIREEILEVSLGSSDEDVAARIADIWRKMGELDASLPSFVQLSPEESLNAYVANSGRQDGRGVSNNALNAIFIHMGIMQTEFLLRRAQVNRMKTDTETLIPISRRMLKLVLLTQSRRDFFRDFQEDVACLMAIAGVSTAGVLAVELLKQDQSRLIGQDVLPRSETIQDISVFVSLLADVKTGGANHHICSQGSRALRGALDKILSPSAPPPAFGVGGASETDRAFEDVGFLMPTANDAEFLQWLDNVEWDKGFMNPGTEVGGAI</sequence>
<dbReference type="CDD" id="cd00067">
    <property type="entry name" value="GAL4"/>
    <property type="match status" value="1"/>
</dbReference>
<dbReference type="SMART" id="SM00906">
    <property type="entry name" value="Fungal_trans"/>
    <property type="match status" value="1"/>
</dbReference>
<evidence type="ECO:0000313" key="7">
    <source>
        <dbReference type="Proteomes" id="UP000803884"/>
    </source>
</evidence>
<feature type="compositionally biased region" description="Polar residues" evidence="4">
    <location>
        <begin position="99"/>
        <end position="122"/>
    </location>
</feature>
<dbReference type="InterPro" id="IPR001138">
    <property type="entry name" value="Zn2Cys6_DnaBD"/>
</dbReference>
<evidence type="ECO:0000256" key="3">
    <source>
        <dbReference type="ARBA" id="ARBA00023242"/>
    </source>
</evidence>
<keyword evidence="3" id="KW-0539">Nucleus</keyword>
<feature type="region of interest" description="Disordered" evidence="4">
    <location>
        <begin position="63"/>
        <end position="129"/>
    </location>
</feature>
<dbReference type="GeneID" id="96010500"/>
<reference evidence="6 7" key="1">
    <citation type="journal article" date="2020" name="Microbiol. Resour. Announc.">
        <title>Draft Genome Sequence of a Cladosporium Species Isolated from the Mesophotic Ascidian Didemnum maculosum.</title>
        <authorList>
            <person name="Gioti A."/>
            <person name="Siaperas R."/>
            <person name="Nikolaivits E."/>
            <person name="Le Goff G."/>
            <person name="Ouazzani J."/>
            <person name="Kotoulas G."/>
            <person name="Topakas E."/>
        </authorList>
    </citation>
    <scope>NUCLEOTIDE SEQUENCE [LARGE SCALE GENOMIC DNA]</scope>
    <source>
        <strain evidence="6 7">TM138-S3</strain>
    </source>
</reference>
<dbReference type="Proteomes" id="UP000803884">
    <property type="component" value="Unassembled WGS sequence"/>
</dbReference>
<dbReference type="InterPro" id="IPR007219">
    <property type="entry name" value="XnlR_reg_dom"/>
</dbReference>
<dbReference type="EMBL" id="JAAQHG020000061">
    <property type="protein sequence ID" value="KAL1582190.1"/>
    <property type="molecule type" value="Genomic_DNA"/>
</dbReference>
<dbReference type="GO" id="GO:0008270">
    <property type="term" value="F:zinc ion binding"/>
    <property type="evidence" value="ECO:0007669"/>
    <property type="project" value="InterPro"/>
</dbReference>
<dbReference type="Pfam" id="PF00172">
    <property type="entry name" value="Zn_clus"/>
    <property type="match status" value="1"/>
</dbReference>
<proteinExistence type="predicted"/>
<evidence type="ECO:0000256" key="1">
    <source>
        <dbReference type="ARBA" id="ARBA00004123"/>
    </source>
</evidence>
<gene>
    <name evidence="6" type="ORF">WHR41_09058</name>
</gene>
<keyword evidence="7" id="KW-1185">Reference proteome</keyword>
<dbReference type="InterPro" id="IPR036864">
    <property type="entry name" value="Zn2-C6_fun-type_DNA-bd_sf"/>
</dbReference>
<dbReference type="AlphaFoldDB" id="A0AB34KFR3"/>
<keyword evidence="2" id="KW-0479">Metal-binding</keyword>
<organism evidence="6 7">
    <name type="scientific">Cladosporium halotolerans</name>
    <dbReference type="NCBI Taxonomy" id="1052096"/>
    <lineage>
        <taxon>Eukaryota</taxon>
        <taxon>Fungi</taxon>
        <taxon>Dikarya</taxon>
        <taxon>Ascomycota</taxon>
        <taxon>Pezizomycotina</taxon>
        <taxon>Dothideomycetes</taxon>
        <taxon>Dothideomycetidae</taxon>
        <taxon>Cladosporiales</taxon>
        <taxon>Cladosporiaceae</taxon>
        <taxon>Cladosporium</taxon>
    </lineage>
</organism>
<comment type="subcellular location">
    <subcellularLocation>
        <location evidence="1">Nucleus</location>
    </subcellularLocation>
</comment>
<dbReference type="PROSITE" id="PS00463">
    <property type="entry name" value="ZN2_CY6_FUNGAL_1"/>
    <property type="match status" value="1"/>
</dbReference>
<dbReference type="GO" id="GO:0006351">
    <property type="term" value="P:DNA-templated transcription"/>
    <property type="evidence" value="ECO:0007669"/>
    <property type="project" value="InterPro"/>
</dbReference>
<protein>
    <recommendedName>
        <fullName evidence="5">Zn(2)-C6 fungal-type domain-containing protein</fullName>
    </recommendedName>
</protein>
<accession>A0AB34KFR3</accession>
<dbReference type="PROSITE" id="PS50048">
    <property type="entry name" value="ZN2_CY6_FUNGAL_2"/>
    <property type="match status" value="1"/>
</dbReference>
<comment type="caution">
    <text evidence="6">The sequence shown here is derived from an EMBL/GenBank/DDBJ whole genome shotgun (WGS) entry which is preliminary data.</text>
</comment>
<dbReference type="PANTHER" id="PTHR31001:SF40">
    <property type="entry name" value="ZN(II)2CYS6 TRANSCRIPTION FACTOR (EUROFUNG)"/>
    <property type="match status" value="1"/>
</dbReference>
<dbReference type="CDD" id="cd12148">
    <property type="entry name" value="fungal_TF_MHR"/>
    <property type="match status" value="1"/>
</dbReference>
<evidence type="ECO:0000256" key="4">
    <source>
        <dbReference type="SAM" id="MobiDB-lite"/>
    </source>
</evidence>
<dbReference type="GO" id="GO:0005634">
    <property type="term" value="C:nucleus"/>
    <property type="evidence" value="ECO:0007669"/>
    <property type="project" value="UniProtKB-SubCell"/>
</dbReference>
<dbReference type="SMART" id="SM00066">
    <property type="entry name" value="GAL4"/>
    <property type="match status" value="1"/>
</dbReference>
<evidence type="ECO:0000313" key="6">
    <source>
        <dbReference type="EMBL" id="KAL1582190.1"/>
    </source>
</evidence>
<dbReference type="Gene3D" id="4.10.240.10">
    <property type="entry name" value="Zn(2)-C6 fungal-type DNA-binding domain"/>
    <property type="match status" value="1"/>
</dbReference>
<dbReference type="GO" id="GO:0000981">
    <property type="term" value="F:DNA-binding transcription factor activity, RNA polymerase II-specific"/>
    <property type="evidence" value="ECO:0007669"/>
    <property type="project" value="InterPro"/>
</dbReference>
<dbReference type="InterPro" id="IPR050613">
    <property type="entry name" value="Sec_Metabolite_Reg"/>
</dbReference>
<dbReference type="Pfam" id="PF04082">
    <property type="entry name" value="Fungal_trans"/>
    <property type="match status" value="1"/>
</dbReference>
<dbReference type="PANTHER" id="PTHR31001">
    <property type="entry name" value="UNCHARACTERIZED TRANSCRIPTIONAL REGULATORY PROTEIN"/>
    <property type="match status" value="1"/>
</dbReference>
<feature type="domain" description="Zn(2)-C6 fungal-type" evidence="5">
    <location>
        <begin position="24"/>
        <end position="56"/>
    </location>
</feature>
<dbReference type="GO" id="GO:0003677">
    <property type="term" value="F:DNA binding"/>
    <property type="evidence" value="ECO:0007669"/>
    <property type="project" value="InterPro"/>
</dbReference>
<dbReference type="RefSeq" id="XP_069225297.1">
    <property type="nucleotide sequence ID" value="XM_069377662.1"/>
</dbReference>
<name>A0AB34KFR3_9PEZI</name>
<dbReference type="SUPFAM" id="SSF57701">
    <property type="entry name" value="Zn2/Cys6 DNA-binding domain"/>
    <property type="match status" value="1"/>
</dbReference>
<evidence type="ECO:0000259" key="5">
    <source>
        <dbReference type="PROSITE" id="PS50048"/>
    </source>
</evidence>
<evidence type="ECO:0000256" key="2">
    <source>
        <dbReference type="ARBA" id="ARBA00022723"/>
    </source>
</evidence>